<proteinExistence type="predicted"/>
<evidence type="ECO:0000313" key="2">
    <source>
        <dbReference type="Proteomes" id="UP000237105"/>
    </source>
</evidence>
<accession>A0A2P5ANV8</accession>
<organism evidence="1 2">
    <name type="scientific">Parasponia andersonii</name>
    <name type="common">Sponia andersonii</name>
    <dbReference type="NCBI Taxonomy" id="3476"/>
    <lineage>
        <taxon>Eukaryota</taxon>
        <taxon>Viridiplantae</taxon>
        <taxon>Streptophyta</taxon>
        <taxon>Embryophyta</taxon>
        <taxon>Tracheophyta</taxon>
        <taxon>Spermatophyta</taxon>
        <taxon>Magnoliopsida</taxon>
        <taxon>eudicotyledons</taxon>
        <taxon>Gunneridae</taxon>
        <taxon>Pentapetalae</taxon>
        <taxon>rosids</taxon>
        <taxon>fabids</taxon>
        <taxon>Rosales</taxon>
        <taxon>Cannabaceae</taxon>
        <taxon>Parasponia</taxon>
    </lineage>
</organism>
<protein>
    <submittedName>
        <fullName evidence="1">Uncharacterized protein</fullName>
    </submittedName>
</protein>
<evidence type="ECO:0000313" key="1">
    <source>
        <dbReference type="EMBL" id="PON38253.1"/>
    </source>
</evidence>
<dbReference type="Proteomes" id="UP000237105">
    <property type="component" value="Unassembled WGS sequence"/>
</dbReference>
<dbReference type="EMBL" id="JXTB01000502">
    <property type="protein sequence ID" value="PON38253.1"/>
    <property type="molecule type" value="Genomic_DNA"/>
</dbReference>
<comment type="caution">
    <text evidence="1">The sequence shown here is derived from an EMBL/GenBank/DDBJ whole genome shotgun (WGS) entry which is preliminary data.</text>
</comment>
<keyword evidence="2" id="KW-1185">Reference proteome</keyword>
<gene>
    <name evidence="1" type="ORF">PanWU01x14_314090</name>
</gene>
<reference evidence="2" key="1">
    <citation type="submission" date="2016-06" db="EMBL/GenBank/DDBJ databases">
        <title>Parallel loss of symbiosis genes in relatives of nitrogen-fixing non-legume Parasponia.</title>
        <authorList>
            <person name="Van Velzen R."/>
            <person name="Holmer R."/>
            <person name="Bu F."/>
            <person name="Rutten L."/>
            <person name="Van Zeijl A."/>
            <person name="Liu W."/>
            <person name="Santuari L."/>
            <person name="Cao Q."/>
            <person name="Sharma T."/>
            <person name="Shen D."/>
            <person name="Roswanjaya Y."/>
            <person name="Wardhani T."/>
            <person name="Kalhor M.S."/>
            <person name="Jansen J."/>
            <person name="Van den Hoogen J."/>
            <person name="Gungor B."/>
            <person name="Hartog M."/>
            <person name="Hontelez J."/>
            <person name="Verver J."/>
            <person name="Yang W.-C."/>
            <person name="Schijlen E."/>
            <person name="Repin R."/>
            <person name="Schilthuizen M."/>
            <person name="Schranz E."/>
            <person name="Heidstra R."/>
            <person name="Miyata K."/>
            <person name="Fedorova E."/>
            <person name="Kohlen W."/>
            <person name="Bisseling T."/>
            <person name="Smit S."/>
            <person name="Geurts R."/>
        </authorList>
    </citation>
    <scope>NUCLEOTIDE SEQUENCE [LARGE SCALE GENOMIC DNA]</scope>
    <source>
        <strain evidence="2">cv. WU1-14</strain>
    </source>
</reference>
<name>A0A2P5ANV8_PARAD</name>
<dbReference type="AlphaFoldDB" id="A0A2P5ANV8"/>
<sequence>MSPVCGQIVAGDKNSEMAKNGIFPTGEHGGFAGPTARVTGGTARQAGRMTSKLVAAAGLGLRP</sequence>